<organism evidence="2 3">
    <name type="scientific">Candidatus Thiomargarita nelsonii</name>
    <dbReference type="NCBI Taxonomy" id="1003181"/>
    <lineage>
        <taxon>Bacteria</taxon>
        <taxon>Pseudomonadati</taxon>
        <taxon>Pseudomonadota</taxon>
        <taxon>Gammaproteobacteria</taxon>
        <taxon>Thiotrichales</taxon>
        <taxon>Thiotrichaceae</taxon>
        <taxon>Thiomargarita</taxon>
    </lineage>
</organism>
<evidence type="ECO:0000256" key="1">
    <source>
        <dbReference type="ARBA" id="ARBA00022801"/>
    </source>
</evidence>
<dbReference type="PANTHER" id="PTHR31377">
    <property type="entry name" value="AGMATINE DEIMINASE-RELATED"/>
    <property type="match status" value="1"/>
</dbReference>
<accession>A0A4E0QXG0</accession>
<feature type="non-terminal residue" evidence="2">
    <location>
        <position position="184"/>
    </location>
</feature>
<dbReference type="PANTHER" id="PTHR31377:SF0">
    <property type="entry name" value="AGMATINE DEIMINASE-RELATED"/>
    <property type="match status" value="1"/>
</dbReference>
<dbReference type="Gene3D" id="3.75.10.10">
    <property type="entry name" value="L-arginine/glycine Amidinotransferase, Chain A"/>
    <property type="match status" value="1"/>
</dbReference>
<keyword evidence="1" id="KW-0378">Hydrolase</keyword>
<name>A0A4E0QXG0_9GAMM</name>
<dbReference type="GO" id="GO:0047632">
    <property type="term" value="F:agmatine deiminase activity"/>
    <property type="evidence" value="ECO:0007669"/>
    <property type="project" value="TreeGrafter"/>
</dbReference>
<dbReference type="SUPFAM" id="SSF55909">
    <property type="entry name" value="Pentein"/>
    <property type="match status" value="1"/>
</dbReference>
<gene>
    <name evidence="2" type="ORF">PN36_29350</name>
</gene>
<proteinExistence type="predicted"/>
<evidence type="ECO:0000313" key="2">
    <source>
        <dbReference type="EMBL" id="TGO02162.1"/>
    </source>
</evidence>
<reference evidence="2 3" key="1">
    <citation type="journal article" date="2016" name="Front. Microbiol.">
        <title>Single-Cell (Meta-)Genomics of a Dimorphic Candidatus Thiomargarita nelsonii Reveals Genomic Plasticity.</title>
        <authorList>
            <person name="Flood B.E."/>
            <person name="Fliss P."/>
            <person name="Jones D.S."/>
            <person name="Dick G.J."/>
            <person name="Jain S."/>
            <person name="Kaster A.K."/>
            <person name="Winkel M."/>
            <person name="Mussmann M."/>
            <person name="Bailey J."/>
        </authorList>
    </citation>
    <scope>NUCLEOTIDE SEQUENCE [LARGE SCALE GENOMIC DNA]</scope>
    <source>
        <strain evidence="2">Hydrate Ridge</strain>
    </source>
</reference>
<sequence>MPAEWHPHQHCWMAWPCRPQSWPFELSRVCATFATVANAIARFEPVKMIVQPAQIEEAARLCGAGIDFISLPIDDSWVRDTGPSFIIDGRGGIAGIDWQFNAWGESRENIIDYQEDALLAQRILEYTQIHRYAAPFILEGGAIHVDGEGTVLTSAQCLLNRNPQISRNEMEAQLRDYLGISKVI</sequence>
<dbReference type="AlphaFoldDB" id="A0A4E0QXG0"/>
<keyword evidence="3" id="KW-1185">Reference proteome</keyword>
<comment type="caution">
    <text evidence="2">The sequence shown here is derived from an EMBL/GenBank/DDBJ whole genome shotgun (WGS) entry which is preliminary data.</text>
</comment>
<dbReference type="Proteomes" id="UP000030428">
    <property type="component" value="Unassembled WGS sequence"/>
</dbReference>
<dbReference type="GO" id="GO:0009446">
    <property type="term" value="P:putrescine biosynthetic process"/>
    <property type="evidence" value="ECO:0007669"/>
    <property type="project" value="InterPro"/>
</dbReference>
<protein>
    <submittedName>
        <fullName evidence="2">Agmatine deiminase</fullName>
    </submittedName>
</protein>
<dbReference type="Pfam" id="PF04371">
    <property type="entry name" value="PAD_porph"/>
    <property type="match status" value="1"/>
</dbReference>
<dbReference type="EMBL" id="JSZA02000202">
    <property type="protein sequence ID" value="TGO02162.1"/>
    <property type="molecule type" value="Genomic_DNA"/>
</dbReference>
<dbReference type="GO" id="GO:0004668">
    <property type="term" value="F:protein-arginine deiminase activity"/>
    <property type="evidence" value="ECO:0007669"/>
    <property type="project" value="InterPro"/>
</dbReference>
<dbReference type="InterPro" id="IPR007466">
    <property type="entry name" value="Peptidyl-Arg-deiminase_porph"/>
</dbReference>
<evidence type="ECO:0000313" key="3">
    <source>
        <dbReference type="Proteomes" id="UP000030428"/>
    </source>
</evidence>